<reference evidence="1 2" key="1">
    <citation type="submission" date="2013-09" db="EMBL/GenBank/DDBJ databases">
        <title>Corchorus capsularis genome sequencing.</title>
        <authorList>
            <person name="Alam M."/>
            <person name="Haque M.S."/>
            <person name="Islam M.S."/>
            <person name="Emdad E.M."/>
            <person name="Islam M.M."/>
            <person name="Ahmed B."/>
            <person name="Halim A."/>
            <person name="Hossen Q.M.M."/>
            <person name="Hossain M.Z."/>
            <person name="Ahmed R."/>
            <person name="Khan M.M."/>
            <person name="Islam R."/>
            <person name="Rashid M.M."/>
            <person name="Khan S.A."/>
            <person name="Rahman M.S."/>
            <person name="Alam M."/>
        </authorList>
    </citation>
    <scope>NUCLEOTIDE SEQUENCE [LARGE SCALE GENOMIC DNA]</scope>
    <source>
        <strain evidence="2">cv. CVL-1</strain>
        <tissue evidence="1">Whole seedling</tissue>
    </source>
</reference>
<proteinExistence type="predicted"/>
<keyword evidence="2" id="KW-1185">Reference proteome</keyword>
<organism evidence="1 2">
    <name type="scientific">Corchorus capsularis</name>
    <name type="common">Jute</name>
    <dbReference type="NCBI Taxonomy" id="210143"/>
    <lineage>
        <taxon>Eukaryota</taxon>
        <taxon>Viridiplantae</taxon>
        <taxon>Streptophyta</taxon>
        <taxon>Embryophyta</taxon>
        <taxon>Tracheophyta</taxon>
        <taxon>Spermatophyta</taxon>
        <taxon>Magnoliopsida</taxon>
        <taxon>eudicotyledons</taxon>
        <taxon>Gunneridae</taxon>
        <taxon>Pentapetalae</taxon>
        <taxon>rosids</taxon>
        <taxon>malvids</taxon>
        <taxon>Malvales</taxon>
        <taxon>Malvaceae</taxon>
        <taxon>Grewioideae</taxon>
        <taxon>Apeibeae</taxon>
        <taxon>Corchorus</taxon>
    </lineage>
</organism>
<gene>
    <name evidence="1" type="ORF">CCACVL1_07772</name>
</gene>
<comment type="caution">
    <text evidence="1">The sequence shown here is derived from an EMBL/GenBank/DDBJ whole genome shotgun (WGS) entry which is preliminary data.</text>
</comment>
<feature type="non-terminal residue" evidence="1">
    <location>
        <position position="1"/>
    </location>
</feature>
<dbReference type="Proteomes" id="UP000188268">
    <property type="component" value="Unassembled WGS sequence"/>
</dbReference>
<name>A0A1R3J427_COCAP</name>
<evidence type="ECO:0000313" key="2">
    <source>
        <dbReference type="Proteomes" id="UP000188268"/>
    </source>
</evidence>
<sequence length="58" mass="6516">APRIGSFSFRIRSVSGFEDLRGLLRSNCQTRRKEDELDVRGSFEGRAMVVVVKEAALC</sequence>
<dbReference type="AlphaFoldDB" id="A0A1R3J427"/>
<evidence type="ECO:0000313" key="1">
    <source>
        <dbReference type="EMBL" id="OMO89560.1"/>
    </source>
</evidence>
<dbReference type="EMBL" id="AWWV01008655">
    <property type="protein sequence ID" value="OMO89560.1"/>
    <property type="molecule type" value="Genomic_DNA"/>
</dbReference>
<dbReference type="Gramene" id="OMO89560">
    <property type="protein sequence ID" value="OMO89560"/>
    <property type="gene ID" value="CCACVL1_07772"/>
</dbReference>
<accession>A0A1R3J427</accession>
<protein>
    <submittedName>
        <fullName evidence="1">Uncharacterized protein</fullName>
    </submittedName>
</protein>